<protein>
    <submittedName>
        <fullName evidence="1">Uncharacterized protein</fullName>
    </submittedName>
</protein>
<dbReference type="Proteomes" id="UP000887567">
    <property type="component" value="Unplaced"/>
</dbReference>
<evidence type="ECO:0000313" key="1">
    <source>
        <dbReference type="EnsemblMetazoa" id="XP_028514907.1"/>
    </source>
</evidence>
<dbReference type="EnsemblMetazoa" id="XM_028659106.1">
    <property type="protein sequence ID" value="XP_028514907.1"/>
    <property type="gene ID" value="LOC110239267"/>
</dbReference>
<dbReference type="OrthoDB" id="10451166at2759"/>
<dbReference type="AlphaFoldDB" id="A0A913YK90"/>
<dbReference type="RefSeq" id="XP_028514907.1">
    <property type="nucleotide sequence ID" value="XM_028659106.1"/>
</dbReference>
<dbReference type="GeneID" id="110239267"/>
<name>A0A913YK90_EXADI</name>
<evidence type="ECO:0000313" key="2">
    <source>
        <dbReference type="Proteomes" id="UP000887567"/>
    </source>
</evidence>
<organism evidence="1 2">
    <name type="scientific">Exaiptasia diaphana</name>
    <name type="common">Tropical sea anemone</name>
    <name type="synonym">Aiptasia pulchella</name>
    <dbReference type="NCBI Taxonomy" id="2652724"/>
    <lineage>
        <taxon>Eukaryota</taxon>
        <taxon>Metazoa</taxon>
        <taxon>Cnidaria</taxon>
        <taxon>Anthozoa</taxon>
        <taxon>Hexacorallia</taxon>
        <taxon>Actiniaria</taxon>
        <taxon>Aiptasiidae</taxon>
        <taxon>Exaiptasia</taxon>
    </lineage>
</organism>
<proteinExistence type="predicted"/>
<keyword evidence="2" id="KW-1185">Reference proteome</keyword>
<reference evidence="1" key="1">
    <citation type="submission" date="2022-11" db="UniProtKB">
        <authorList>
            <consortium name="EnsemblMetazoa"/>
        </authorList>
    </citation>
    <scope>IDENTIFICATION</scope>
</reference>
<sequence>MTLDEYARVYAKMRDTTTCSLLCPNIIMHYYFNTGHRVPIVADKHGNTKNENASNFRPKEHSLKQSCKKLVQEDSRAPRLICQEMQEKVDVLESFSDSSVIRDPKQISNYRQTYGPVKNRKHEDAIRDVIFELLEQSHEDSDLLDKNQSFIQELLLRHGKQAGVVAYLQQTLKDIERFCTTKANPFITSPLSADTTFNIAEYLLTQTTYRQLSVLDRGSLKHPWFPGPLLCHRNQAKEDFAFLWQAVKRGNPHLTNLLVLGTDEDEALSGGILQETNNTIDLLGKEHVFANVEKKLTDLNFPLIQRRSILADIFEGPESLYESPSELNTLRTENFHIQRKMEGT</sequence>
<accession>A0A913YK90</accession>
<dbReference type="KEGG" id="epa:110239267"/>